<name>A0A8S5QE73_9CAUD</name>
<evidence type="ECO:0000313" key="1">
    <source>
        <dbReference type="EMBL" id="DAE16828.1"/>
    </source>
</evidence>
<reference evidence="1" key="1">
    <citation type="journal article" date="2021" name="Proc. Natl. Acad. Sci. U.S.A.">
        <title>A Catalog of Tens of Thousands of Viruses from Human Metagenomes Reveals Hidden Associations with Chronic Diseases.</title>
        <authorList>
            <person name="Tisza M.J."/>
            <person name="Buck C.B."/>
        </authorList>
    </citation>
    <scope>NUCLEOTIDE SEQUENCE</scope>
    <source>
        <strain evidence="1">CtVii20</strain>
    </source>
</reference>
<dbReference type="EMBL" id="BK015631">
    <property type="protein sequence ID" value="DAE16828.1"/>
    <property type="molecule type" value="Genomic_DNA"/>
</dbReference>
<accession>A0A8S5QE73</accession>
<sequence length="71" mass="8014">MFYIKERLHDGAEIKIEITDENVFCRCPLCGREVAVDLEDVLSSGGSLYGTAVFCERCAEKRKHHGNRPEA</sequence>
<proteinExistence type="predicted"/>
<organism evidence="1">
    <name type="scientific">Siphoviridae sp. ctVii20</name>
    <dbReference type="NCBI Taxonomy" id="2825533"/>
    <lineage>
        <taxon>Viruses</taxon>
        <taxon>Duplodnaviria</taxon>
        <taxon>Heunggongvirae</taxon>
        <taxon>Uroviricota</taxon>
        <taxon>Caudoviricetes</taxon>
    </lineage>
</organism>
<protein>
    <submittedName>
        <fullName evidence="1">Restriction alleviation protein</fullName>
    </submittedName>
</protein>